<dbReference type="AlphaFoldDB" id="A0A0G0M1B7"/>
<keyword evidence="1" id="KW-0472">Membrane</keyword>
<dbReference type="Proteomes" id="UP000034235">
    <property type="component" value="Unassembled WGS sequence"/>
</dbReference>
<name>A0A0G0M1B7_9BACT</name>
<evidence type="ECO:0000256" key="1">
    <source>
        <dbReference type="SAM" id="Phobius"/>
    </source>
</evidence>
<evidence type="ECO:0000313" key="3">
    <source>
        <dbReference type="Proteomes" id="UP000034235"/>
    </source>
</evidence>
<keyword evidence="1" id="KW-0812">Transmembrane</keyword>
<proteinExistence type="predicted"/>
<accession>A0A0G0M1B7</accession>
<organism evidence="2 3">
    <name type="scientific">Candidatus Daviesbacteria bacterium GW2011_GWA2_38_24</name>
    <dbReference type="NCBI Taxonomy" id="1618422"/>
    <lineage>
        <taxon>Bacteria</taxon>
        <taxon>Candidatus Daviesiibacteriota</taxon>
    </lineage>
</organism>
<protein>
    <submittedName>
        <fullName evidence="2">Uncharacterized protein</fullName>
    </submittedName>
</protein>
<gene>
    <name evidence="2" type="ORF">US86_C0001G0396</name>
</gene>
<comment type="caution">
    <text evidence="2">The sequence shown here is derived from an EMBL/GenBank/DDBJ whole genome shotgun (WGS) entry which is preliminary data.</text>
</comment>
<reference evidence="2 3" key="1">
    <citation type="journal article" date="2015" name="Nature">
        <title>rRNA introns, odd ribosomes, and small enigmatic genomes across a large radiation of phyla.</title>
        <authorList>
            <person name="Brown C.T."/>
            <person name="Hug L.A."/>
            <person name="Thomas B.C."/>
            <person name="Sharon I."/>
            <person name="Castelle C.J."/>
            <person name="Singh A."/>
            <person name="Wilkins M.J."/>
            <person name="Williams K.H."/>
            <person name="Banfield J.F."/>
        </authorList>
    </citation>
    <scope>NUCLEOTIDE SEQUENCE [LARGE SCALE GENOMIC DNA]</scope>
</reference>
<dbReference type="EMBL" id="LBUP01000001">
    <property type="protein sequence ID" value="KKQ67469.1"/>
    <property type="molecule type" value="Genomic_DNA"/>
</dbReference>
<keyword evidence="1" id="KW-1133">Transmembrane helix</keyword>
<feature type="transmembrane region" description="Helical" evidence="1">
    <location>
        <begin position="12"/>
        <end position="30"/>
    </location>
</feature>
<sequence>MTSWKLQGKQIFLILSVVFLSIALIVKVIFEQTNIPASQLVKSIKLSKVFDVSEKSTVNISIKDDNLRFDFNIQENEALEVNNFSEKLGISNSWMNGFEVGLDKASIEKIRKILPVSLNLEFEEEKVIFNSDQVFALSVPAKFQETEISTLSSKLNTKYSNERDFEVSIEDPEIFLTESIKSGRFRVSSKIFPLFPIISKISKIDLKVQGKSIEGKIELK</sequence>
<evidence type="ECO:0000313" key="2">
    <source>
        <dbReference type="EMBL" id="KKQ67469.1"/>
    </source>
</evidence>